<sequence length="75" mass="8791">MGRTRVFLSEPVEEVEEELERVEEEGQEEEGVELPEWARKVVAWADRLGQGRELRLADVQMIVGEVKRELAARRW</sequence>
<dbReference type="AlphaFoldDB" id="A0A5J4K7T3"/>
<name>A0A5J4K7T3_9CHLR</name>
<keyword evidence="3" id="KW-1185">Reference proteome</keyword>
<gene>
    <name evidence="2" type="ORF">KTAU_13870</name>
</gene>
<dbReference type="Proteomes" id="UP000334820">
    <property type="component" value="Unassembled WGS sequence"/>
</dbReference>
<evidence type="ECO:0000313" key="2">
    <source>
        <dbReference type="EMBL" id="GER82750.1"/>
    </source>
</evidence>
<organism evidence="2 3">
    <name type="scientific">Thermogemmatispora aurantia</name>
    <dbReference type="NCBI Taxonomy" id="2045279"/>
    <lineage>
        <taxon>Bacteria</taxon>
        <taxon>Bacillati</taxon>
        <taxon>Chloroflexota</taxon>
        <taxon>Ktedonobacteria</taxon>
        <taxon>Thermogemmatisporales</taxon>
        <taxon>Thermogemmatisporaceae</taxon>
        <taxon>Thermogemmatispora</taxon>
    </lineage>
</organism>
<reference evidence="2 3" key="1">
    <citation type="journal article" date="2019" name="Int. J. Syst. Evol. Microbiol.">
        <title>Thermogemmatispora aurantia sp. nov. and Thermogemmatispora argillosa sp. nov., within the class Ktedonobacteria, and emended description of the genus Thermogemmatispora.</title>
        <authorList>
            <person name="Zheng Y."/>
            <person name="Wang C.M."/>
            <person name="Sakai Y."/>
            <person name="Abe K."/>
            <person name="Yokota A."/>
            <person name="Yabe S."/>
        </authorList>
    </citation>
    <scope>NUCLEOTIDE SEQUENCE [LARGE SCALE GENOMIC DNA]</scope>
    <source>
        <strain evidence="2 3">A1-2</strain>
    </source>
</reference>
<accession>A0A5J4K7T3</accession>
<dbReference type="EMBL" id="BKZV01000001">
    <property type="protein sequence ID" value="GER82750.1"/>
    <property type="molecule type" value="Genomic_DNA"/>
</dbReference>
<feature type="coiled-coil region" evidence="1">
    <location>
        <begin position="5"/>
        <end position="32"/>
    </location>
</feature>
<comment type="caution">
    <text evidence="2">The sequence shown here is derived from an EMBL/GenBank/DDBJ whole genome shotgun (WGS) entry which is preliminary data.</text>
</comment>
<protein>
    <submittedName>
        <fullName evidence="2">Uncharacterized protein</fullName>
    </submittedName>
</protein>
<evidence type="ECO:0000256" key="1">
    <source>
        <dbReference type="SAM" id="Coils"/>
    </source>
</evidence>
<proteinExistence type="predicted"/>
<keyword evidence="1" id="KW-0175">Coiled coil</keyword>
<evidence type="ECO:0000313" key="3">
    <source>
        <dbReference type="Proteomes" id="UP000334820"/>
    </source>
</evidence>